<keyword evidence="6 8" id="KW-0503">Monooxygenase</keyword>
<evidence type="ECO:0000256" key="2">
    <source>
        <dbReference type="ARBA" id="ARBA00022617"/>
    </source>
</evidence>
<dbReference type="EMBL" id="CAJNOQ010004353">
    <property type="protein sequence ID" value="CAF1055634.1"/>
    <property type="molecule type" value="Genomic_DNA"/>
</dbReference>
<keyword evidence="5 7" id="KW-0408">Iron</keyword>
<dbReference type="Proteomes" id="UP000681722">
    <property type="component" value="Unassembled WGS sequence"/>
</dbReference>
<dbReference type="SUPFAM" id="SSF48264">
    <property type="entry name" value="Cytochrome P450"/>
    <property type="match status" value="1"/>
</dbReference>
<evidence type="ECO:0000256" key="3">
    <source>
        <dbReference type="ARBA" id="ARBA00022723"/>
    </source>
</evidence>
<keyword evidence="2 7" id="KW-0349">Heme</keyword>
<keyword evidence="3 7" id="KW-0479">Metal-binding</keyword>
<evidence type="ECO:0000313" key="11">
    <source>
        <dbReference type="Proteomes" id="UP000663829"/>
    </source>
</evidence>
<evidence type="ECO:0000256" key="4">
    <source>
        <dbReference type="ARBA" id="ARBA00023002"/>
    </source>
</evidence>
<dbReference type="PANTHER" id="PTHR24291">
    <property type="entry name" value="CYTOCHROME P450 FAMILY 4"/>
    <property type="match status" value="1"/>
</dbReference>
<evidence type="ECO:0000313" key="10">
    <source>
        <dbReference type="EMBL" id="CAF3824687.1"/>
    </source>
</evidence>
<dbReference type="Proteomes" id="UP000663829">
    <property type="component" value="Unassembled WGS sequence"/>
</dbReference>
<name>A0A814KRD3_9BILA</name>
<dbReference type="AlphaFoldDB" id="A0A814KRD3"/>
<comment type="cofactor">
    <cofactor evidence="7">
        <name>heme</name>
        <dbReference type="ChEBI" id="CHEBI:30413"/>
    </cofactor>
</comment>
<evidence type="ECO:0000256" key="7">
    <source>
        <dbReference type="PIRSR" id="PIRSR602401-1"/>
    </source>
</evidence>
<dbReference type="PROSITE" id="PS00086">
    <property type="entry name" value="CYTOCHROME_P450"/>
    <property type="match status" value="1"/>
</dbReference>
<dbReference type="OrthoDB" id="1470350at2759"/>
<dbReference type="InterPro" id="IPR002401">
    <property type="entry name" value="Cyt_P450_E_grp-I"/>
</dbReference>
<dbReference type="Gene3D" id="1.10.630.10">
    <property type="entry name" value="Cytochrome P450"/>
    <property type="match status" value="1"/>
</dbReference>
<dbReference type="Pfam" id="PF00067">
    <property type="entry name" value="p450"/>
    <property type="match status" value="1"/>
</dbReference>
<comment type="similarity">
    <text evidence="1 8">Belongs to the cytochrome P450 family.</text>
</comment>
<dbReference type="GO" id="GO:0004497">
    <property type="term" value="F:monooxygenase activity"/>
    <property type="evidence" value="ECO:0007669"/>
    <property type="project" value="UniProtKB-KW"/>
</dbReference>
<dbReference type="EMBL" id="CAJOBC010004353">
    <property type="protein sequence ID" value="CAF3824687.1"/>
    <property type="molecule type" value="Genomic_DNA"/>
</dbReference>
<evidence type="ECO:0008006" key="12">
    <source>
        <dbReference type="Google" id="ProtNLM"/>
    </source>
</evidence>
<comment type="caution">
    <text evidence="9">The sequence shown here is derived from an EMBL/GenBank/DDBJ whole genome shotgun (WGS) entry which is preliminary data.</text>
</comment>
<protein>
    <recommendedName>
        <fullName evidence="12">Cytochrome P450</fullName>
    </recommendedName>
</protein>
<feature type="binding site" description="axial binding residue" evidence="7">
    <location>
        <position position="423"/>
    </location>
    <ligand>
        <name>heme</name>
        <dbReference type="ChEBI" id="CHEBI:30413"/>
    </ligand>
    <ligandPart>
        <name>Fe</name>
        <dbReference type="ChEBI" id="CHEBI:18248"/>
    </ligandPart>
</feature>
<keyword evidence="11" id="KW-1185">Reference proteome</keyword>
<dbReference type="PANTHER" id="PTHR24291:SF50">
    <property type="entry name" value="BIFUNCTIONAL ALBAFLAVENONE MONOOXYGENASE_TERPENE SYNTHASE"/>
    <property type="match status" value="1"/>
</dbReference>
<evidence type="ECO:0000256" key="6">
    <source>
        <dbReference type="ARBA" id="ARBA00023033"/>
    </source>
</evidence>
<dbReference type="GO" id="GO:0020037">
    <property type="term" value="F:heme binding"/>
    <property type="evidence" value="ECO:0007669"/>
    <property type="project" value="InterPro"/>
</dbReference>
<gene>
    <name evidence="9" type="ORF">GPM918_LOCUS16514</name>
    <name evidence="10" type="ORF">SRO942_LOCUS16514</name>
</gene>
<accession>A0A814KRD3</accession>
<dbReference type="InterPro" id="IPR036396">
    <property type="entry name" value="Cyt_P450_sf"/>
</dbReference>
<dbReference type="InterPro" id="IPR050196">
    <property type="entry name" value="Cytochrome_P450_Monoox"/>
</dbReference>
<dbReference type="GO" id="GO:0005506">
    <property type="term" value="F:iron ion binding"/>
    <property type="evidence" value="ECO:0007669"/>
    <property type="project" value="InterPro"/>
</dbReference>
<sequence length="476" mass="54562">MYNAFKSQNIPGEPFLPILGQLRQMRQYASADKNMQYFVDLQSKHGCIYLFSFGPLVRLVITEPNLISDVLKKYAKFYVKPKLFRMVFTSIMGEQNLLVTEGEVHDRSRKMLNPAFHFINLQSMTSIMIKQTVAAIDKWDTIIGNIVDLQEELNSLTLSIIASCAFGQAFETNISAKDVILNSITAVLDAIQYRQFRLPINQIALLNKLPMFKKQIIDEGSKRIADVVQQMVSDRKMGKSRSLCNGNDLLDLLLTAEDQDGNRFDDQEVKDEALAFVLAGHETTGNLMVWCMYILMTHPDVYQDCCDEVDRVLHGQPPDNSQLSELYILEAVLQETLRLYPPAPVIVRECIREHSIGTDEQRIHVPKGATFLLNTYALHRSDQYWQDPLTFCYKRWMRNADGLKPKLSHPFCYLPFSVGNRNCIGQNFAMLEAKVMLALFIQRLHFEIVPGQKVVPIMTITMKTKYGLQAKVKRRF</sequence>
<reference evidence="9" key="1">
    <citation type="submission" date="2021-02" db="EMBL/GenBank/DDBJ databases">
        <authorList>
            <person name="Nowell W R."/>
        </authorList>
    </citation>
    <scope>NUCLEOTIDE SEQUENCE</scope>
</reference>
<dbReference type="PRINTS" id="PR00463">
    <property type="entry name" value="EP450I"/>
</dbReference>
<dbReference type="GO" id="GO:0016705">
    <property type="term" value="F:oxidoreductase activity, acting on paired donors, with incorporation or reduction of molecular oxygen"/>
    <property type="evidence" value="ECO:0007669"/>
    <property type="project" value="InterPro"/>
</dbReference>
<proteinExistence type="inferred from homology"/>
<dbReference type="InterPro" id="IPR001128">
    <property type="entry name" value="Cyt_P450"/>
</dbReference>
<dbReference type="PRINTS" id="PR00385">
    <property type="entry name" value="P450"/>
</dbReference>
<evidence type="ECO:0000256" key="1">
    <source>
        <dbReference type="ARBA" id="ARBA00010617"/>
    </source>
</evidence>
<organism evidence="9 11">
    <name type="scientific">Didymodactylos carnosus</name>
    <dbReference type="NCBI Taxonomy" id="1234261"/>
    <lineage>
        <taxon>Eukaryota</taxon>
        <taxon>Metazoa</taxon>
        <taxon>Spiralia</taxon>
        <taxon>Gnathifera</taxon>
        <taxon>Rotifera</taxon>
        <taxon>Eurotatoria</taxon>
        <taxon>Bdelloidea</taxon>
        <taxon>Philodinida</taxon>
        <taxon>Philodinidae</taxon>
        <taxon>Didymodactylos</taxon>
    </lineage>
</organism>
<evidence type="ECO:0000256" key="5">
    <source>
        <dbReference type="ARBA" id="ARBA00023004"/>
    </source>
</evidence>
<evidence type="ECO:0000256" key="8">
    <source>
        <dbReference type="RuleBase" id="RU000461"/>
    </source>
</evidence>
<keyword evidence="4 8" id="KW-0560">Oxidoreductase</keyword>
<evidence type="ECO:0000313" key="9">
    <source>
        <dbReference type="EMBL" id="CAF1055634.1"/>
    </source>
</evidence>
<dbReference type="InterPro" id="IPR017972">
    <property type="entry name" value="Cyt_P450_CS"/>
</dbReference>